<dbReference type="EMBL" id="JAIWQS010000011">
    <property type="protein sequence ID" value="KAJ8750787.1"/>
    <property type="molecule type" value="Genomic_DNA"/>
</dbReference>
<sequence length="63" mass="7310">MTNGDMRGKTKRLVEKVEEYLMSDSYMYAPLFVPQLKNSPRGRIRLIGKVSTELSTRKMTKNN</sequence>
<keyword evidence="2" id="KW-1185">Reference proteome</keyword>
<gene>
    <name evidence="1" type="ORF">K2173_015968</name>
</gene>
<dbReference type="AlphaFoldDB" id="A0AAV8SEV2"/>
<evidence type="ECO:0000313" key="2">
    <source>
        <dbReference type="Proteomes" id="UP001159364"/>
    </source>
</evidence>
<proteinExistence type="predicted"/>
<protein>
    <submittedName>
        <fullName evidence="1">Uncharacterized protein</fullName>
    </submittedName>
</protein>
<organism evidence="1 2">
    <name type="scientific">Erythroxylum novogranatense</name>
    <dbReference type="NCBI Taxonomy" id="1862640"/>
    <lineage>
        <taxon>Eukaryota</taxon>
        <taxon>Viridiplantae</taxon>
        <taxon>Streptophyta</taxon>
        <taxon>Embryophyta</taxon>
        <taxon>Tracheophyta</taxon>
        <taxon>Spermatophyta</taxon>
        <taxon>Magnoliopsida</taxon>
        <taxon>eudicotyledons</taxon>
        <taxon>Gunneridae</taxon>
        <taxon>Pentapetalae</taxon>
        <taxon>rosids</taxon>
        <taxon>fabids</taxon>
        <taxon>Malpighiales</taxon>
        <taxon>Erythroxylaceae</taxon>
        <taxon>Erythroxylum</taxon>
    </lineage>
</organism>
<dbReference type="Proteomes" id="UP001159364">
    <property type="component" value="Linkage Group LG11"/>
</dbReference>
<name>A0AAV8SEV2_9ROSI</name>
<comment type="caution">
    <text evidence="1">The sequence shown here is derived from an EMBL/GenBank/DDBJ whole genome shotgun (WGS) entry which is preliminary data.</text>
</comment>
<reference evidence="1 2" key="1">
    <citation type="submission" date="2021-09" db="EMBL/GenBank/DDBJ databases">
        <title>Genomic insights and catalytic innovation underlie evolution of tropane alkaloids biosynthesis.</title>
        <authorList>
            <person name="Wang Y.-J."/>
            <person name="Tian T."/>
            <person name="Huang J.-P."/>
            <person name="Huang S.-X."/>
        </authorList>
    </citation>
    <scope>NUCLEOTIDE SEQUENCE [LARGE SCALE GENOMIC DNA]</scope>
    <source>
        <strain evidence="1">KIB-2018</strain>
        <tissue evidence="1">Leaf</tissue>
    </source>
</reference>
<evidence type="ECO:0000313" key="1">
    <source>
        <dbReference type="EMBL" id="KAJ8750787.1"/>
    </source>
</evidence>
<accession>A0AAV8SEV2</accession>